<dbReference type="CDD" id="cd00075">
    <property type="entry name" value="HATPase"/>
    <property type="match status" value="1"/>
</dbReference>
<dbReference type="GO" id="GO:0005886">
    <property type="term" value="C:plasma membrane"/>
    <property type="evidence" value="ECO:0007669"/>
    <property type="project" value="UniProtKB-SubCell"/>
</dbReference>
<dbReference type="InterPro" id="IPR036890">
    <property type="entry name" value="HATPase_C_sf"/>
</dbReference>
<dbReference type="SMART" id="SM00091">
    <property type="entry name" value="PAS"/>
    <property type="match status" value="3"/>
</dbReference>
<dbReference type="SMART" id="SM00388">
    <property type="entry name" value="HisKA"/>
    <property type="match status" value="1"/>
</dbReference>
<dbReference type="CDD" id="cd00082">
    <property type="entry name" value="HisKA"/>
    <property type="match status" value="1"/>
</dbReference>
<dbReference type="EMBL" id="BOOK01000014">
    <property type="protein sequence ID" value="GII00090.1"/>
    <property type="molecule type" value="Genomic_DNA"/>
</dbReference>
<dbReference type="AlphaFoldDB" id="A0A8J3SXE8"/>
<proteinExistence type="predicted"/>
<dbReference type="Gene3D" id="3.30.565.10">
    <property type="entry name" value="Histidine kinase-like ATPase, C-terminal domain"/>
    <property type="match status" value="1"/>
</dbReference>
<dbReference type="InterPro" id="IPR036097">
    <property type="entry name" value="HisK_dim/P_sf"/>
</dbReference>
<evidence type="ECO:0000256" key="9">
    <source>
        <dbReference type="ARBA" id="ARBA00023136"/>
    </source>
</evidence>
<dbReference type="RefSeq" id="WP_203874523.1">
    <property type="nucleotide sequence ID" value="NZ_BOOK01000014.1"/>
</dbReference>
<reference evidence="13" key="1">
    <citation type="submission" date="2021-01" db="EMBL/GenBank/DDBJ databases">
        <title>Whole genome shotgun sequence of Planobispora takensis NBRC 109077.</title>
        <authorList>
            <person name="Komaki H."/>
            <person name="Tamura T."/>
        </authorList>
    </citation>
    <scope>NUCLEOTIDE SEQUENCE</scope>
    <source>
        <strain evidence="13">NBRC 109077</strain>
    </source>
</reference>
<dbReference type="Pfam" id="PF00512">
    <property type="entry name" value="HisKA"/>
    <property type="match status" value="1"/>
</dbReference>
<evidence type="ECO:0000256" key="3">
    <source>
        <dbReference type="ARBA" id="ARBA00004236"/>
    </source>
</evidence>
<dbReference type="PANTHER" id="PTHR43711">
    <property type="entry name" value="TWO-COMPONENT HISTIDINE KINASE"/>
    <property type="match status" value="1"/>
</dbReference>
<dbReference type="PRINTS" id="PR00344">
    <property type="entry name" value="BCTRLSENSOR"/>
</dbReference>
<dbReference type="PROSITE" id="PS50113">
    <property type="entry name" value="PAC"/>
    <property type="match status" value="1"/>
</dbReference>
<evidence type="ECO:0000256" key="5">
    <source>
        <dbReference type="ARBA" id="ARBA00022553"/>
    </source>
</evidence>
<evidence type="ECO:0000256" key="8">
    <source>
        <dbReference type="ARBA" id="ARBA00023012"/>
    </source>
</evidence>
<dbReference type="Gene3D" id="3.30.450.20">
    <property type="entry name" value="PAS domain"/>
    <property type="match status" value="3"/>
</dbReference>
<feature type="domain" description="Histidine kinase" evidence="10">
    <location>
        <begin position="745"/>
        <end position="965"/>
    </location>
</feature>
<dbReference type="Pfam" id="PF00989">
    <property type="entry name" value="PAS"/>
    <property type="match status" value="1"/>
</dbReference>
<dbReference type="InterPro" id="IPR005467">
    <property type="entry name" value="His_kinase_dom"/>
</dbReference>
<evidence type="ECO:0000256" key="4">
    <source>
        <dbReference type="ARBA" id="ARBA00012438"/>
    </source>
</evidence>
<dbReference type="InterPro" id="IPR000014">
    <property type="entry name" value="PAS"/>
</dbReference>
<evidence type="ECO:0000313" key="13">
    <source>
        <dbReference type="EMBL" id="GII00090.1"/>
    </source>
</evidence>
<dbReference type="SUPFAM" id="SSF55874">
    <property type="entry name" value="ATPase domain of HSP90 chaperone/DNA topoisomerase II/histidine kinase"/>
    <property type="match status" value="1"/>
</dbReference>
<dbReference type="Pfam" id="PF13185">
    <property type="entry name" value="GAF_2"/>
    <property type="match status" value="1"/>
</dbReference>
<protein>
    <recommendedName>
        <fullName evidence="4">histidine kinase</fullName>
        <ecNumber evidence="4">2.7.13.3</ecNumber>
    </recommendedName>
</protein>
<dbReference type="SMART" id="SM00086">
    <property type="entry name" value="PAC"/>
    <property type="match status" value="2"/>
</dbReference>
<dbReference type="Gene3D" id="1.10.287.130">
    <property type="match status" value="1"/>
</dbReference>
<keyword evidence="9" id="KW-0472">Membrane</keyword>
<dbReference type="EC" id="2.7.13.3" evidence="4"/>
<dbReference type="SUPFAM" id="SSF55781">
    <property type="entry name" value="GAF domain-like"/>
    <property type="match status" value="2"/>
</dbReference>
<keyword evidence="7" id="KW-0418">Kinase</keyword>
<dbReference type="FunFam" id="3.30.565.10:FF:000006">
    <property type="entry name" value="Sensor histidine kinase WalK"/>
    <property type="match status" value="1"/>
</dbReference>
<keyword evidence="14" id="KW-1185">Reference proteome</keyword>
<dbReference type="GO" id="GO:0006355">
    <property type="term" value="P:regulation of DNA-templated transcription"/>
    <property type="evidence" value="ECO:0007669"/>
    <property type="project" value="InterPro"/>
</dbReference>
<sequence>MQTLHATGLLDEARVPLLDRVTRTAVRLLGVPAAMVALAERDRQVVVSTAGPGDPASDGRLTPSYAMCRHVVATGEPLVVADIGADERWRRVWTPSDGGPVAYAGVPLRSGVHVLGTLYAVDSRPRPWSAEQLGMLEDLAEMAEAEIGLRLARAETRETAAWTQRLLDCVPEAVVSLDAAGVVRGWSTGAQRLFGWSTGESVGRPIVELVVPERVRCDYDERLRLLRESDAPTLAGRGLKLEVVDRAGREFEVEGVAQATTVHGQVVVHAFLHEVGEYRRGGGEYDDGRRFLQALLDSLDVGVAACDPEGRLTVVNQPLRGGREQKPNLRVDDLPQVYGLLATDGRTPLAPEQVPLARALAGESVDGQPLAAHTSGGVRRFLANSRPIDTFDGRRLGAVMALHDITDQHRTEILRSAQDAVNRVLADAATAEEAAVGTAGAIARALGWSCGEYWRVAEDQSGITHIGSWSDPERDLSAFTGPEHSGSETFERGQGLPGRVWDTGRRHWIRDLLDDPDGFVREHEALQAGLRTVVGLPVRSGERILGVLILLTDAVREPDDGLVELLEGISAHLGRYKERRRAEELALALDASRRYFNQVIAQINDNVWSIEVFEDGRVRSLYQSQNAAGVFGRRLPDDADVTDLMLKRVHPDDMAAYLAFDHTLHAGEPAEIECRVLGLDGVTRWIWIRTMPRREGDRLLVDGIATDVTERHHIAEERERLLAQQQQQVNRLRELDRMKDELMALVTHELRNPIGAIRGYVELLGDDPALSAEQRMFTDVIDRKSAHLQRLVDDLLDLARMNAGGIGVDLRPLSLTGLLNEAVDDHRPAAEAKQLTLTSDLAPPLRLHADPVRLRQMLDNLLSNAIKYTPQGGKITVSAGLGERCGETAVTLTVADTGIGIPAEQYDRLFTRFFRASTAREAGIKGTGLGLAVTRAIVKAHGGTISAAPREGGGTVFTVCLPTVPPPPA</sequence>
<dbReference type="InterPro" id="IPR003018">
    <property type="entry name" value="GAF"/>
</dbReference>
<evidence type="ECO:0000256" key="7">
    <source>
        <dbReference type="ARBA" id="ARBA00022777"/>
    </source>
</evidence>
<evidence type="ECO:0000256" key="2">
    <source>
        <dbReference type="ARBA" id="ARBA00001968"/>
    </source>
</evidence>
<dbReference type="SMART" id="SM00387">
    <property type="entry name" value="HATPase_c"/>
    <property type="match status" value="1"/>
</dbReference>
<comment type="cofactor">
    <cofactor evidence="2">
        <name>a divalent metal cation</name>
        <dbReference type="ChEBI" id="CHEBI:60240"/>
    </cofactor>
</comment>
<evidence type="ECO:0000259" key="11">
    <source>
        <dbReference type="PROSITE" id="PS50112"/>
    </source>
</evidence>
<evidence type="ECO:0000259" key="12">
    <source>
        <dbReference type="PROSITE" id="PS50113"/>
    </source>
</evidence>
<dbReference type="Pfam" id="PF02518">
    <property type="entry name" value="HATPase_c"/>
    <property type="match status" value="1"/>
</dbReference>
<dbReference type="SUPFAM" id="SSF47384">
    <property type="entry name" value="Homodimeric domain of signal transducing histidine kinase"/>
    <property type="match status" value="1"/>
</dbReference>
<dbReference type="SUPFAM" id="SSF55785">
    <property type="entry name" value="PYP-like sensor domain (PAS domain)"/>
    <property type="match status" value="3"/>
</dbReference>
<dbReference type="SMART" id="SM00065">
    <property type="entry name" value="GAF"/>
    <property type="match status" value="2"/>
</dbReference>
<evidence type="ECO:0000259" key="10">
    <source>
        <dbReference type="PROSITE" id="PS50109"/>
    </source>
</evidence>
<evidence type="ECO:0000313" key="14">
    <source>
        <dbReference type="Proteomes" id="UP000634476"/>
    </source>
</evidence>
<dbReference type="Proteomes" id="UP000634476">
    <property type="component" value="Unassembled WGS sequence"/>
</dbReference>
<dbReference type="GO" id="GO:0005509">
    <property type="term" value="F:calcium ion binding"/>
    <property type="evidence" value="ECO:0007669"/>
    <property type="project" value="UniProtKB-ARBA"/>
</dbReference>
<dbReference type="InterPro" id="IPR013656">
    <property type="entry name" value="PAS_4"/>
</dbReference>
<organism evidence="13 14">
    <name type="scientific">Planobispora takensis</name>
    <dbReference type="NCBI Taxonomy" id="1367882"/>
    <lineage>
        <taxon>Bacteria</taxon>
        <taxon>Bacillati</taxon>
        <taxon>Actinomycetota</taxon>
        <taxon>Actinomycetes</taxon>
        <taxon>Streptosporangiales</taxon>
        <taxon>Streptosporangiaceae</taxon>
        <taxon>Planobispora</taxon>
    </lineage>
</organism>
<accession>A0A8J3SXE8</accession>
<dbReference type="NCBIfam" id="TIGR00229">
    <property type="entry name" value="sensory_box"/>
    <property type="match status" value="1"/>
</dbReference>
<keyword evidence="8" id="KW-0902">Two-component regulatory system</keyword>
<dbReference type="Gene3D" id="3.30.450.40">
    <property type="match status" value="2"/>
</dbReference>
<dbReference type="Pfam" id="PF01590">
    <property type="entry name" value="GAF"/>
    <property type="match status" value="1"/>
</dbReference>
<dbReference type="CDD" id="cd00130">
    <property type="entry name" value="PAS"/>
    <property type="match status" value="1"/>
</dbReference>
<dbReference type="PROSITE" id="PS50109">
    <property type="entry name" value="HIS_KIN"/>
    <property type="match status" value="1"/>
</dbReference>
<keyword evidence="5" id="KW-0597">Phosphoprotein</keyword>
<dbReference type="InterPro" id="IPR003661">
    <property type="entry name" value="HisK_dim/P_dom"/>
</dbReference>
<dbReference type="InterPro" id="IPR013767">
    <property type="entry name" value="PAS_fold"/>
</dbReference>
<evidence type="ECO:0000256" key="1">
    <source>
        <dbReference type="ARBA" id="ARBA00000085"/>
    </source>
</evidence>
<dbReference type="InterPro" id="IPR000700">
    <property type="entry name" value="PAS-assoc_C"/>
</dbReference>
<dbReference type="InterPro" id="IPR029016">
    <property type="entry name" value="GAF-like_dom_sf"/>
</dbReference>
<gene>
    <name evidence="13" type="ORF">Pta02_20980</name>
</gene>
<evidence type="ECO:0000256" key="6">
    <source>
        <dbReference type="ARBA" id="ARBA00022679"/>
    </source>
</evidence>
<dbReference type="InterPro" id="IPR001610">
    <property type="entry name" value="PAC"/>
</dbReference>
<dbReference type="InterPro" id="IPR035965">
    <property type="entry name" value="PAS-like_dom_sf"/>
</dbReference>
<dbReference type="InterPro" id="IPR004358">
    <property type="entry name" value="Sig_transdc_His_kin-like_C"/>
</dbReference>
<comment type="catalytic activity">
    <reaction evidence="1">
        <text>ATP + protein L-histidine = ADP + protein N-phospho-L-histidine.</text>
        <dbReference type="EC" id="2.7.13.3"/>
    </reaction>
</comment>
<dbReference type="InterPro" id="IPR050736">
    <property type="entry name" value="Sensor_HK_Regulatory"/>
</dbReference>
<dbReference type="PROSITE" id="PS50112">
    <property type="entry name" value="PAS"/>
    <property type="match status" value="1"/>
</dbReference>
<dbReference type="FunFam" id="1.10.287.130:FF:000001">
    <property type="entry name" value="Two-component sensor histidine kinase"/>
    <property type="match status" value="1"/>
</dbReference>
<name>A0A8J3SXE8_9ACTN</name>
<feature type="domain" description="PAS" evidence="11">
    <location>
        <begin position="159"/>
        <end position="213"/>
    </location>
</feature>
<comment type="caution">
    <text evidence="13">The sequence shown here is derived from an EMBL/GenBank/DDBJ whole genome shotgun (WGS) entry which is preliminary data.</text>
</comment>
<dbReference type="Pfam" id="PF08448">
    <property type="entry name" value="PAS_4"/>
    <property type="match status" value="1"/>
</dbReference>
<dbReference type="GO" id="GO:0000155">
    <property type="term" value="F:phosphorelay sensor kinase activity"/>
    <property type="evidence" value="ECO:0007669"/>
    <property type="project" value="InterPro"/>
</dbReference>
<keyword evidence="6" id="KW-0808">Transferase</keyword>
<feature type="domain" description="PAC" evidence="12">
    <location>
        <begin position="670"/>
        <end position="720"/>
    </location>
</feature>
<comment type="subcellular location">
    <subcellularLocation>
        <location evidence="3">Cell membrane</location>
    </subcellularLocation>
</comment>
<dbReference type="InterPro" id="IPR003594">
    <property type="entry name" value="HATPase_dom"/>
</dbReference>
<dbReference type="PANTHER" id="PTHR43711:SF1">
    <property type="entry name" value="HISTIDINE KINASE 1"/>
    <property type="match status" value="1"/>
</dbReference>